<protein>
    <submittedName>
        <fullName evidence="3">Transporter substrate-binding domain-containing protein</fullName>
    </submittedName>
</protein>
<reference evidence="3 4" key="1">
    <citation type="submission" date="2020-02" db="EMBL/GenBank/DDBJ databases">
        <authorList>
            <person name="Li G."/>
        </authorList>
    </citation>
    <scope>NUCLEOTIDE SEQUENCE [LARGE SCALE GENOMIC DNA]</scope>
    <source>
        <strain evidence="3 4">DSM 102029</strain>
    </source>
</reference>
<feature type="domain" description="Solute-binding protein family 3/N-terminal" evidence="2">
    <location>
        <begin position="58"/>
        <end position="281"/>
    </location>
</feature>
<accession>A0A6P1YR48</accession>
<dbReference type="Pfam" id="PF00497">
    <property type="entry name" value="SBP_bac_3"/>
    <property type="match status" value="1"/>
</dbReference>
<dbReference type="Proteomes" id="UP000464751">
    <property type="component" value="Chromosome"/>
</dbReference>
<keyword evidence="4" id="KW-1185">Reference proteome</keyword>
<dbReference type="EMBL" id="CP048630">
    <property type="protein sequence ID" value="QIB35938.1"/>
    <property type="molecule type" value="Genomic_DNA"/>
</dbReference>
<dbReference type="KEGG" id="apra:G3A50_21165"/>
<dbReference type="SMART" id="SM00062">
    <property type="entry name" value="PBPb"/>
    <property type="match status" value="1"/>
</dbReference>
<keyword evidence="1" id="KW-0732">Signal</keyword>
<evidence type="ECO:0000259" key="2">
    <source>
        <dbReference type="SMART" id="SM00062"/>
    </source>
</evidence>
<dbReference type="SUPFAM" id="SSF53850">
    <property type="entry name" value="Periplasmic binding protein-like II"/>
    <property type="match status" value="1"/>
</dbReference>
<name>A0A6P1YR48_9HYPH</name>
<dbReference type="PANTHER" id="PTHR35936">
    <property type="entry name" value="MEMBRANE-BOUND LYTIC MUREIN TRANSGLYCOSYLASE F"/>
    <property type="match status" value="1"/>
</dbReference>
<evidence type="ECO:0000313" key="3">
    <source>
        <dbReference type="EMBL" id="QIB35938.1"/>
    </source>
</evidence>
<dbReference type="PANTHER" id="PTHR35936:SF17">
    <property type="entry name" value="ARGININE-BINDING EXTRACELLULAR PROTEIN ARTP"/>
    <property type="match status" value="1"/>
</dbReference>
<dbReference type="Gene3D" id="3.40.190.10">
    <property type="entry name" value="Periplasmic binding protein-like II"/>
    <property type="match status" value="2"/>
</dbReference>
<dbReference type="AlphaFoldDB" id="A0A6P1YR48"/>
<proteinExistence type="predicted"/>
<organism evidence="3 4">
    <name type="scientific">Ancylobacter pratisalsi</name>
    <dbReference type="NCBI Taxonomy" id="1745854"/>
    <lineage>
        <taxon>Bacteria</taxon>
        <taxon>Pseudomonadati</taxon>
        <taxon>Pseudomonadota</taxon>
        <taxon>Alphaproteobacteria</taxon>
        <taxon>Hyphomicrobiales</taxon>
        <taxon>Xanthobacteraceae</taxon>
        <taxon>Ancylobacter</taxon>
    </lineage>
</organism>
<dbReference type="RefSeq" id="WP_163077077.1">
    <property type="nucleotide sequence ID" value="NZ_CP048630.1"/>
</dbReference>
<gene>
    <name evidence="3" type="ORF">G3A50_21165</name>
</gene>
<sequence>MITAIQRPLPAAHTLPNRTLRHALLMLLSAFIVALSTFQSAFAADPNLVLDRIRKSGELRVPVMIGEEPGYIRDRNTGAWSGFYVDWANDIATLLGVKVVPVETTWGNLAADFQANKIDIAFGLNPNPKRGLVVDYLSVPLFTDAWAIVTKPGFTKKTWAELNDPSVRIVVQKGGTMQVVAEALTPKANIIVVEDRPLGLMELQANRADAMILAVFDAIDVSKAINGQIVLPSPMLLNPATIGVRREEGNEGYENWLTNWVNQQRALGLAQGKLRKAFEARGIDLSVLPAEFNF</sequence>
<evidence type="ECO:0000313" key="4">
    <source>
        <dbReference type="Proteomes" id="UP000464751"/>
    </source>
</evidence>
<evidence type="ECO:0000256" key="1">
    <source>
        <dbReference type="ARBA" id="ARBA00022729"/>
    </source>
</evidence>
<dbReference type="InterPro" id="IPR001638">
    <property type="entry name" value="Solute-binding_3/MltF_N"/>
</dbReference>